<feature type="compositionally biased region" description="Polar residues" evidence="1">
    <location>
        <begin position="43"/>
        <end position="52"/>
    </location>
</feature>
<evidence type="ECO:0000313" key="2">
    <source>
        <dbReference type="WBParaSite" id="MCU_001551-RA"/>
    </source>
</evidence>
<name>A0A5K3EM27_MESCO</name>
<feature type="region of interest" description="Disordered" evidence="1">
    <location>
        <begin position="39"/>
        <end position="58"/>
    </location>
</feature>
<proteinExistence type="predicted"/>
<sequence length="58" mass="6565">MWGIGECRTEHFVNHQQCKTSQSCSVVWCGVVSGRRHIRPPGRSQSRVSLRSNGIRGR</sequence>
<dbReference type="WBParaSite" id="MCU_001551-RA">
    <property type="protein sequence ID" value="MCU_001551-RA"/>
    <property type="gene ID" value="MCU_001551"/>
</dbReference>
<reference evidence="2" key="1">
    <citation type="submission" date="2019-11" db="UniProtKB">
        <authorList>
            <consortium name="WormBaseParasite"/>
        </authorList>
    </citation>
    <scope>IDENTIFICATION</scope>
</reference>
<protein>
    <submittedName>
        <fullName evidence="2">SRCR domain-containing protein</fullName>
    </submittedName>
</protein>
<accession>A0A5K3EM27</accession>
<evidence type="ECO:0000256" key="1">
    <source>
        <dbReference type="SAM" id="MobiDB-lite"/>
    </source>
</evidence>
<organism evidence="2">
    <name type="scientific">Mesocestoides corti</name>
    <name type="common">Flatworm</name>
    <dbReference type="NCBI Taxonomy" id="53468"/>
    <lineage>
        <taxon>Eukaryota</taxon>
        <taxon>Metazoa</taxon>
        <taxon>Spiralia</taxon>
        <taxon>Lophotrochozoa</taxon>
        <taxon>Platyhelminthes</taxon>
        <taxon>Cestoda</taxon>
        <taxon>Eucestoda</taxon>
        <taxon>Cyclophyllidea</taxon>
        <taxon>Mesocestoididae</taxon>
        <taxon>Mesocestoides</taxon>
    </lineage>
</organism>
<dbReference type="AlphaFoldDB" id="A0A5K3EM27"/>